<feature type="domain" description="Cyclic nucleotide-binding" evidence="2">
    <location>
        <begin position="431"/>
        <end position="476"/>
    </location>
</feature>
<feature type="region of interest" description="Disordered" evidence="1">
    <location>
        <begin position="147"/>
        <end position="169"/>
    </location>
</feature>
<dbReference type="Pfam" id="PF00027">
    <property type="entry name" value="cNMP_binding"/>
    <property type="match status" value="1"/>
</dbReference>
<dbReference type="EMBL" id="CAJNNW010024545">
    <property type="protein sequence ID" value="CAE8673102.1"/>
    <property type="molecule type" value="Genomic_DNA"/>
</dbReference>
<proteinExistence type="predicted"/>
<name>A0A813JC09_POLGL</name>
<organism evidence="3 4">
    <name type="scientific">Polarella glacialis</name>
    <name type="common">Dinoflagellate</name>
    <dbReference type="NCBI Taxonomy" id="89957"/>
    <lineage>
        <taxon>Eukaryota</taxon>
        <taxon>Sar</taxon>
        <taxon>Alveolata</taxon>
        <taxon>Dinophyceae</taxon>
        <taxon>Suessiales</taxon>
        <taxon>Suessiaceae</taxon>
        <taxon>Polarella</taxon>
    </lineage>
</organism>
<dbReference type="AlphaFoldDB" id="A0A813JC09"/>
<dbReference type="PANTHER" id="PTHR23011:SF28">
    <property type="entry name" value="CYCLIC NUCLEOTIDE-BINDING DOMAIN CONTAINING PROTEIN"/>
    <property type="match status" value="1"/>
</dbReference>
<comment type="caution">
    <text evidence="3">The sequence shown here is derived from an EMBL/GenBank/DDBJ whole genome shotgun (WGS) entry which is preliminary data.</text>
</comment>
<accession>A0A813JC09</accession>
<feature type="domain" description="Cyclic nucleotide-binding" evidence="2">
    <location>
        <begin position="298"/>
        <end position="348"/>
    </location>
</feature>
<feature type="region of interest" description="Disordered" evidence="1">
    <location>
        <begin position="17"/>
        <end position="37"/>
    </location>
</feature>
<reference evidence="3" key="1">
    <citation type="submission" date="2021-02" db="EMBL/GenBank/DDBJ databases">
        <authorList>
            <person name="Dougan E. K."/>
            <person name="Rhodes N."/>
            <person name="Thang M."/>
            <person name="Chan C."/>
        </authorList>
    </citation>
    <scope>NUCLEOTIDE SEQUENCE</scope>
</reference>
<dbReference type="Proteomes" id="UP000626109">
    <property type="component" value="Unassembled WGS sequence"/>
</dbReference>
<evidence type="ECO:0000259" key="2">
    <source>
        <dbReference type="PROSITE" id="PS50042"/>
    </source>
</evidence>
<dbReference type="PANTHER" id="PTHR23011">
    <property type="entry name" value="CYCLIC NUCLEOTIDE-BINDING DOMAIN CONTAINING PROTEIN"/>
    <property type="match status" value="1"/>
</dbReference>
<dbReference type="CDD" id="cd00038">
    <property type="entry name" value="CAP_ED"/>
    <property type="match status" value="2"/>
</dbReference>
<dbReference type="InterPro" id="IPR018490">
    <property type="entry name" value="cNMP-bd_dom_sf"/>
</dbReference>
<dbReference type="PROSITE" id="PS50042">
    <property type="entry name" value="CNMP_BINDING_3"/>
    <property type="match status" value="4"/>
</dbReference>
<protein>
    <recommendedName>
        <fullName evidence="2">Cyclic nucleotide-binding domain-containing protein</fullName>
    </recommendedName>
</protein>
<evidence type="ECO:0000256" key="1">
    <source>
        <dbReference type="SAM" id="MobiDB-lite"/>
    </source>
</evidence>
<feature type="compositionally biased region" description="Basic and acidic residues" evidence="1">
    <location>
        <begin position="23"/>
        <end position="37"/>
    </location>
</feature>
<evidence type="ECO:0000313" key="4">
    <source>
        <dbReference type="Proteomes" id="UP000626109"/>
    </source>
</evidence>
<dbReference type="InterPro" id="IPR000595">
    <property type="entry name" value="cNMP-bd_dom"/>
</dbReference>
<feature type="region of interest" description="Disordered" evidence="1">
    <location>
        <begin position="564"/>
        <end position="595"/>
    </location>
</feature>
<evidence type="ECO:0000313" key="3">
    <source>
        <dbReference type="EMBL" id="CAE8673102.1"/>
    </source>
</evidence>
<sequence>MRGLDFLYNKNRGAMSKQVASLEEEHRPPSPGGGHHDRAEAILWNSHFFQVLEASHDGIIKRLSKVVKFKTEPTGQVMFRQGDLPGNCYVLARGRVGVRIWKETDGKESRPTPRGEYTIKDYPTMAEMQRGRQERPGANYLKTTIDHKEEVRHHRRGALASDNPELESRLPVPSVQLAEADDDLVVSKRPPKTKSFKDATLVERIEQDEHPRCQTVEASSTFTKDSKFGTQEVELHDGSLFGELALNFDKPRAASIVCLEDCEFLVIQKQTYRRILKEMCLDAEKLKEAVEMLKKVKFFKDMEATSPGIVWRLATGCRVEDVPKGQVIFRQGDAPGNCYVVMSGNISVCIAREVPGPTEKSKRDGCSTPRLAHDLTGLKTIQEEIDFFAKREQDKPGRLPAKKHKKEERCRYKTLEGFHSFDEDSFLGPEVGVLGPGAVFGEKALEEDHPRAASTRCRSNCRFLIIDSKVYTKVAGEIMEKVHYFSNHLPGLRNLGYRLRHPSIHFQEQSISEGFTFLFEGIHASEAVIYLIRSGIVEFRRYRNSTENPAYVLSSQPLQSSSWKSRCGRPVTGVAGSDRTMTASGGPPSRGVSMKGRVRPKLLGRQVTWDMMDSGAFCSLPFFPISSPEPFTAVAVTPMEVYIARGSHAEKLLRDQDLMHSLCGLLLGQIKDRVRRLPLEELDAAHVDLFCDVHTTSGEKTLSNSAAFAATNSLGAWGFAKDADGVTAEFSLTSGVGADRYKANRPASRENRPTSAMRVTFSNEALEKKEIPAAVPGSPTGAKGSPKLVPPDRPSSRGQAGAAIRLSKYRKRLGMGSLQDLETVTEQAKP</sequence>
<feature type="region of interest" description="Disordered" evidence="1">
    <location>
        <begin position="767"/>
        <end position="803"/>
    </location>
</feature>
<dbReference type="SUPFAM" id="SSF51206">
    <property type="entry name" value="cAMP-binding domain-like"/>
    <property type="match status" value="2"/>
</dbReference>
<dbReference type="PROSITE" id="PS00889">
    <property type="entry name" value="CNMP_BINDING_2"/>
    <property type="match status" value="1"/>
</dbReference>
<dbReference type="InterPro" id="IPR014710">
    <property type="entry name" value="RmlC-like_jellyroll"/>
</dbReference>
<gene>
    <name evidence="3" type="ORF">PGLA2088_LOCUS18371</name>
</gene>
<dbReference type="Gene3D" id="2.60.120.10">
    <property type="entry name" value="Jelly Rolls"/>
    <property type="match status" value="3"/>
</dbReference>
<feature type="domain" description="Cyclic nucleotide-binding" evidence="2">
    <location>
        <begin position="48"/>
        <end position="98"/>
    </location>
</feature>
<feature type="domain" description="Cyclic nucleotide-binding" evidence="2">
    <location>
        <begin position="235"/>
        <end position="276"/>
    </location>
</feature>
<dbReference type="InterPro" id="IPR018488">
    <property type="entry name" value="cNMP-bd_CS"/>
</dbReference>